<dbReference type="KEGG" id="mlr:MELLADRAFT_62191"/>
<dbReference type="PANTHER" id="PTHR34598:SF3">
    <property type="entry name" value="OXIDOREDUCTASE AN1597"/>
    <property type="match status" value="1"/>
</dbReference>
<dbReference type="InParanoid" id="F4RHX9"/>
<dbReference type="OrthoDB" id="412788at2759"/>
<dbReference type="eggNOG" id="ENOG502S9MZ">
    <property type="taxonomic scope" value="Eukaryota"/>
</dbReference>
<dbReference type="GO" id="GO:0016491">
    <property type="term" value="F:oxidoreductase activity"/>
    <property type="evidence" value="ECO:0007669"/>
    <property type="project" value="InterPro"/>
</dbReference>
<dbReference type="GeneID" id="18929860"/>
<protein>
    <submittedName>
        <fullName evidence="2">Uncharacterized protein</fullName>
    </submittedName>
</protein>
<dbReference type="VEuPathDB" id="FungiDB:MELLADRAFT_62191"/>
<name>F4RHX9_MELLP</name>
<keyword evidence="3" id="KW-1185">Reference proteome</keyword>
<organism evidence="3">
    <name type="scientific">Melampsora larici-populina (strain 98AG31 / pathotype 3-4-7)</name>
    <name type="common">Poplar leaf rust fungus</name>
    <dbReference type="NCBI Taxonomy" id="747676"/>
    <lineage>
        <taxon>Eukaryota</taxon>
        <taxon>Fungi</taxon>
        <taxon>Dikarya</taxon>
        <taxon>Basidiomycota</taxon>
        <taxon>Pucciniomycotina</taxon>
        <taxon>Pucciniomycetes</taxon>
        <taxon>Pucciniales</taxon>
        <taxon>Melampsoraceae</taxon>
        <taxon>Melampsora</taxon>
    </lineage>
</organism>
<dbReference type="PANTHER" id="PTHR34598">
    <property type="entry name" value="BLL6449 PROTEIN"/>
    <property type="match status" value="1"/>
</dbReference>
<dbReference type="HOGENOM" id="CLU_042688_6_1_1"/>
<dbReference type="EMBL" id="GL883102">
    <property type="protein sequence ID" value="EGG08054.1"/>
    <property type="molecule type" value="Genomic_DNA"/>
</dbReference>
<dbReference type="RefSeq" id="XP_007408819.1">
    <property type="nucleotide sequence ID" value="XM_007408757.1"/>
</dbReference>
<evidence type="ECO:0000313" key="3">
    <source>
        <dbReference type="Proteomes" id="UP000001072"/>
    </source>
</evidence>
<comment type="similarity">
    <text evidence="1">Belongs to the asaB hydroxylase/desaturase family.</text>
</comment>
<sequence>MKDQVRTNLANSGDQSKIDFAARMSEGADVVILKVWRPIVEVTRNHLGIRKWNSVLEGDALKLDSRLKDDQDALQAWKYNNRQQWFFASNQQPHEVFVMMQHNSTAPDGHGINVPHAAFNIEGHQSTYSRPSYETKVIAIINDPPTSLRDKIRSSLSRSKISNKVHPGKLRFRASVGCL</sequence>
<dbReference type="AlphaFoldDB" id="F4RHX9"/>
<accession>F4RHX9</accession>
<gene>
    <name evidence="2" type="ORF">MELLADRAFT_62191</name>
</gene>
<dbReference type="InterPro" id="IPR044053">
    <property type="entry name" value="AsaB-like"/>
</dbReference>
<reference evidence="3" key="1">
    <citation type="journal article" date="2011" name="Proc. Natl. Acad. Sci. U.S.A.">
        <title>Obligate biotrophy features unraveled by the genomic analysis of rust fungi.</title>
        <authorList>
            <person name="Duplessis S."/>
            <person name="Cuomo C.A."/>
            <person name="Lin Y.-C."/>
            <person name="Aerts A."/>
            <person name="Tisserant E."/>
            <person name="Veneault-Fourrey C."/>
            <person name="Joly D.L."/>
            <person name="Hacquard S."/>
            <person name="Amselem J."/>
            <person name="Cantarel B.L."/>
            <person name="Chiu R."/>
            <person name="Coutinho P.M."/>
            <person name="Feau N."/>
            <person name="Field M."/>
            <person name="Frey P."/>
            <person name="Gelhaye E."/>
            <person name="Goldberg J."/>
            <person name="Grabherr M.G."/>
            <person name="Kodira C.D."/>
            <person name="Kohler A."/>
            <person name="Kuees U."/>
            <person name="Lindquist E.A."/>
            <person name="Lucas S.M."/>
            <person name="Mago R."/>
            <person name="Mauceli E."/>
            <person name="Morin E."/>
            <person name="Murat C."/>
            <person name="Pangilinan J.L."/>
            <person name="Park R."/>
            <person name="Pearson M."/>
            <person name="Quesneville H."/>
            <person name="Rouhier N."/>
            <person name="Sakthikumar S."/>
            <person name="Salamov A.A."/>
            <person name="Schmutz J."/>
            <person name="Selles B."/>
            <person name="Shapiro H."/>
            <person name="Tanguay P."/>
            <person name="Tuskan G.A."/>
            <person name="Henrissat B."/>
            <person name="Van de Peer Y."/>
            <person name="Rouze P."/>
            <person name="Ellis J.G."/>
            <person name="Dodds P.N."/>
            <person name="Schein J.E."/>
            <person name="Zhong S."/>
            <person name="Hamelin R.C."/>
            <person name="Grigoriev I.V."/>
            <person name="Szabo L.J."/>
            <person name="Martin F."/>
        </authorList>
    </citation>
    <scope>NUCLEOTIDE SEQUENCE [LARGE SCALE GENOMIC DNA]</scope>
    <source>
        <strain evidence="3">98AG31 / pathotype 3-4-7</strain>
    </source>
</reference>
<proteinExistence type="inferred from homology"/>
<evidence type="ECO:0000313" key="2">
    <source>
        <dbReference type="EMBL" id="EGG08054.1"/>
    </source>
</evidence>
<dbReference type="Proteomes" id="UP000001072">
    <property type="component" value="Unassembled WGS sequence"/>
</dbReference>
<evidence type="ECO:0000256" key="1">
    <source>
        <dbReference type="ARBA" id="ARBA00023604"/>
    </source>
</evidence>